<feature type="domain" description="HTH cro/C1-type" evidence="2">
    <location>
        <begin position="10"/>
        <end position="66"/>
    </location>
</feature>
<dbReference type="GO" id="GO:0003677">
    <property type="term" value="F:DNA binding"/>
    <property type="evidence" value="ECO:0007669"/>
    <property type="project" value="InterPro"/>
</dbReference>
<organism evidence="3">
    <name type="scientific">Aquabacterium sp. PL1F5</name>
    <dbReference type="NCBI Taxonomy" id="503996"/>
    <lineage>
        <taxon>Bacteria</taxon>
        <taxon>Pseudomonadati</taxon>
        <taxon>Pseudomonadota</taxon>
        <taxon>Betaproteobacteria</taxon>
        <taxon>Burkholderiales</taxon>
        <taxon>Aquabacterium</taxon>
    </lineage>
</organism>
<reference evidence="3" key="1">
    <citation type="journal article" date="2008" name="J. Bacteriol.">
        <title>The evolution of class 1 integrons and the rise of antibiotic resistance.</title>
        <authorList>
            <person name="Gillings M."/>
            <person name="Boucher Y."/>
            <person name="Labbate M."/>
            <person name="Holmes A."/>
            <person name="Krishnan S."/>
            <person name="Holley M."/>
            <person name="Stokes H.W."/>
        </authorList>
    </citation>
    <scope>NUCLEOTIDE SEQUENCE</scope>
</reference>
<feature type="compositionally biased region" description="Basic and acidic residues" evidence="1">
    <location>
        <begin position="109"/>
        <end position="124"/>
    </location>
</feature>
<dbReference type="AlphaFoldDB" id="B4Y2Z1"/>
<dbReference type="SUPFAM" id="SSF47413">
    <property type="entry name" value="lambda repressor-like DNA-binding domains"/>
    <property type="match status" value="1"/>
</dbReference>
<dbReference type="EMBL" id="EU327988">
    <property type="protein sequence ID" value="ACB12967.1"/>
    <property type="molecule type" value="Genomic_DNA"/>
</dbReference>
<dbReference type="Gene3D" id="1.10.260.40">
    <property type="entry name" value="lambda repressor-like DNA-binding domains"/>
    <property type="match status" value="1"/>
</dbReference>
<proteinExistence type="predicted"/>
<accession>B4Y2Z1</accession>
<feature type="region of interest" description="Disordered" evidence="1">
    <location>
        <begin position="102"/>
        <end position="124"/>
    </location>
</feature>
<dbReference type="InterPro" id="IPR001387">
    <property type="entry name" value="Cro/C1-type_HTH"/>
</dbReference>
<dbReference type="Pfam" id="PF01381">
    <property type="entry name" value="HTH_3"/>
    <property type="match status" value="1"/>
</dbReference>
<dbReference type="PROSITE" id="PS50943">
    <property type="entry name" value="HTH_CROC1"/>
    <property type="match status" value="1"/>
</dbReference>
<dbReference type="CDD" id="cd00093">
    <property type="entry name" value="HTH_XRE"/>
    <property type="match status" value="1"/>
</dbReference>
<name>B4Y2Z1_9BURK</name>
<evidence type="ECO:0000313" key="3">
    <source>
        <dbReference type="EMBL" id="ACB12967.1"/>
    </source>
</evidence>
<dbReference type="InterPro" id="IPR010982">
    <property type="entry name" value="Lambda_DNA-bd_dom_sf"/>
</dbReference>
<evidence type="ECO:0000256" key="1">
    <source>
        <dbReference type="SAM" id="MobiDB-lite"/>
    </source>
</evidence>
<protein>
    <submittedName>
        <fullName evidence="3">Putative transcriptional regulator</fullName>
    </submittedName>
</protein>
<evidence type="ECO:0000259" key="2">
    <source>
        <dbReference type="PROSITE" id="PS50943"/>
    </source>
</evidence>
<sequence length="124" mass="14002">MKLTPFGETVRMLRMRHDVSMKSMAEAMGISSSYLSGIEYGEKTLADKYVDAAIEFFSAIATAEELQGLRHAAERSKEVVNVADLEPDARRLVAAFARRLQSGSQPSKEMNDWLDSKYPERKRK</sequence>